<reference evidence="7 8" key="3">
    <citation type="submission" date="2019-03" db="EMBL/GenBank/DDBJ databases">
        <title>Complete genome assembly of MDR B. fragilis.</title>
        <authorList>
            <person name="Sydenham T.V."/>
            <person name="Hasman H."/>
            <person name="Justesen U.S."/>
        </authorList>
    </citation>
    <scope>NUCLEOTIDE SEQUENCE [LARGE SCALE GENOMIC DNA]</scope>
    <source>
        <strain evidence="3 7">DCMOUH0067B</strain>
        <strain evidence="4 8">DCMSKEJBY0001B</strain>
    </source>
</reference>
<dbReference type="EMBL" id="JAPTZU010000020">
    <property type="protein sequence ID" value="MCZ2690030.1"/>
    <property type="molecule type" value="Genomic_DNA"/>
</dbReference>
<dbReference type="Proteomes" id="UP001079672">
    <property type="component" value="Unassembled WGS sequence"/>
</dbReference>
<dbReference type="Proteomes" id="UP000028294">
    <property type="component" value="Chromosome"/>
</dbReference>
<evidence type="ECO:0000313" key="9">
    <source>
        <dbReference type="Proteomes" id="UP000266644"/>
    </source>
</evidence>
<dbReference type="Proteomes" id="UP000284614">
    <property type="component" value="Unassembled WGS sequence"/>
</dbReference>
<dbReference type="EMBL" id="QRJE01000051">
    <property type="protein sequence ID" value="RHH05706.1"/>
    <property type="molecule type" value="Genomic_DNA"/>
</dbReference>
<reference evidence="9 10" key="2">
    <citation type="submission" date="2018-08" db="EMBL/GenBank/DDBJ databases">
        <title>A genome reference for cultivated species of the human gut microbiota.</title>
        <authorList>
            <person name="Zou Y."/>
            <person name="Xue W."/>
            <person name="Luo G."/>
        </authorList>
    </citation>
    <scope>NUCLEOTIDE SEQUENCE [LARGE SCALE GENOMIC DNA]</scope>
    <source>
        <strain evidence="6 9">AM18-6</strain>
        <strain evidence="5 10">OF01-1</strain>
    </source>
</reference>
<evidence type="ECO:0000313" key="5">
    <source>
        <dbReference type="EMBL" id="RGY64998.1"/>
    </source>
</evidence>
<evidence type="ECO:0000313" key="7">
    <source>
        <dbReference type="Proteomes" id="UP000028294"/>
    </source>
</evidence>
<reference evidence="4" key="1">
    <citation type="book" date="2014" name="THE 24TH EUROPEAN CONGRESS OF CLINICAL MICROBIOLOGY AND INFECTIOUS DISEASES" publisher="ECCMID 2014" city="Barcelona, Spain">
        <title>Identification of resistance genes in three multidrug-resistant Bacteroides fragilis isolates by whole genome sequencing.</title>
        <editorList>
            <person name="Unknown"/>
            <person name="A."/>
        </editorList>
        <authorList>
            <person name="Sydenham T.V."/>
            <person name="Hasman H."/>
            <person name="Wang M."/>
            <person name="Soki J."/>
            <person name="Nagy E."/>
            <person name="Justesen U.S."/>
        </authorList>
    </citation>
    <scope>NUCLEOTIDE SEQUENCE</scope>
    <source>
        <strain evidence="4">DCMSKEJBY0001B</strain>
    </source>
</reference>
<evidence type="ECO:0000313" key="3">
    <source>
        <dbReference type="EMBL" id="QCQ34880.1"/>
    </source>
</evidence>
<dbReference type="Proteomes" id="UP000036847">
    <property type="component" value="Chromosome"/>
</dbReference>
<dbReference type="EMBL" id="CP036546">
    <property type="protein sequence ID" value="QCQ43530.1"/>
    <property type="molecule type" value="Genomic_DNA"/>
</dbReference>
<name>A0A081TQR8_BACFG</name>
<dbReference type="Proteomes" id="UP000266644">
    <property type="component" value="Unassembled WGS sequence"/>
</dbReference>
<feature type="signal peptide" evidence="1">
    <location>
        <begin position="1"/>
        <end position="24"/>
    </location>
</feature>
<evidence type="ECO:0000313" key="6">
    <source>
        <dbReference type="EMBL" id="RHH05706.1"/>
    </source>
</evidence>
<dbReference type="EMBL" id="CP036553">
    <property type="protein sequence ID" value="QCQ34880.1"/>
    <property type="molecule type" value="Genomic_DNA"/>
</dbReference>
<dbReference type="EMBL" id="QSDG01000026">
    <property type="protein sequence ID" value="RGY64998.1"/>
    <property type="molecule type" value="Genomic_DNA"/>
</dbReference>
<evidence type="ECO:0000313" key="8">
    <source>
        <dbReference type="Proteomes" id="UP000036847"/>
    </source>
</evidence>
<dbReference type="GeneID" id="99669244"/>
<evidence type="ECO:0000313" key="4">
    <source>
        <dbReference type="EMBL" id="QCQ43530.1"/>
    </source>
</evidence>
<keyword evidence="1" id="KW-0732">Signal</keyword>
<feature type="chain" id="PRO_5015028693" evidence="1">
    <location>
        <begin position="25"/>
        <end position="148"/>
    </location>
</feature>
<dbReference type="AlphaFoldDB" id="A0A081TQR8"/>
<dbReference type="OrthoDB" id="1047399at2"/>
<reference evidence="2" key="4">
    <citation type="submission" date="2022-12" db="EMBL/GenBank/DDBJ databases">
        <title>Development of a Multilocus Sequence Typing Scheme for Bacteroides fragilis Based on Whole Genome Sequencing Data and Clinical Application.</title>
        <authorList>
            <person name="Nielsen F.D."/>
            <person name="Justesen U.S."/>
        </authorList>
    </citation>
    <scope>NUCLEOTIDE SEQUENCE</scope>
    <source>
        <strain evidence="2">BF_AM_ODE_DK_2015_4</strain>
    </source>
</reference>
<evidence type="ECO:0000313" key="2">
    <source>
        <dbReference type="EMBL" id="MCZ2690030.1"/>
    </source>
</evidence>
<gene>
    <name evidence="6" type="ORF">DW228_22610</name>
    <name evidence="5" type="ORF">DXA27_20565</name>
    <name evidence="4" type="ORF">EC80_000895</name>
    <name evidence="3" type="ORF">IA74_001515</name>
    <name evidence="2" type="ORF">O1433_21275</name>
</gene>
<accession>A0A081TQR8</accession>
<protein>
    <submittedName>
        <fullName evidence="6">Uncharacterized protein</fullName>
    </submittedName>
</protein>
<evidence type="ECO:0000313" key="10">
    <source>
        <dbReference type="Proteomes" id="UP000284614"/>
    </source>
</evidence>
<organism evidence="6 9">
    <name type="scientific">Bacteroides fragilis</name>
    <dbReference type="NCBI Taxonomy" id="817"/>
    <lineage>
        <taxon>Bacteria</taxon>
        <taxon>Pseudomonadati</taxon>
        <taxon>Bacteroidota</taxon>
        <taxon>Bacteroidia</taxon>
        <taxon>Bacteroidales</taxon>
        <taxon>Bacteroidaceae</taxon>
        <taxon>Bacteroides</taxon>
    </lineage>
</organism>
<evidence type="ECO:0000256" key="1">
    <source>
        <dbReference type="SAM" id="SignalP"/>
    </source>
</evidence>
<dbReference type="RefSeq" id="WP_032538256.1">
    <property type="nucleotide sequence ID" value="NZ_CP018937.1"/>
</dbReference>
<proteinExistence type="predicted"/>
<sequence>MKTSVKFILMFVLLMLSFSISGNALNIMECSHNPVTSCQVSSSSLDANYSYRCGSDFAGFDKSQTLSVSDVELGFKPVSETYSSTNNLRLRRILEDSDLFNDTMRKLCLLRENLLVLDQSKSYYSDKDPHYASISCQYYIFALRRILI</sequence>